<dbReference type="OrthoDB" id="850243at2"/>
<sequence>MNSLKLYAVVLGGSAEKSNTELHDVVFTVGTTIEDCYFQLLEKWFGLPEKMHIDSYMELNVVDGYEISLQKEKSLEKDKKLFFINLGAYKKGDFMEHHANTFLVGRLATEIKKRAKEKLLKGYDEVHKDDLYEVDDMIAIEELDGYHVHLRPTDKHENLKPINGYHVLPKKVVKEFLELKK</sequence>
<reference evidence="2 3" key="1">
    <citation type="journal article" date="2011" name="Stand. Genomic Sci.">
        <title>Complete genome sequence of Marivirga tractuosa type strain (H-43).</title>
        <authorList>
            <person name="Pagani I."/>
            <person name="Chertkov O."/>
            <person name="Lapidus A."/>
            <person name="Lucas S."/>
            <person name="Del Rio T.G."/>
            <person name="Tice H."/>
            <person name="Copeland A."/>
            <person name="Cheng J.F."/>
            <person name="Nolan M."/>
            <person name="Saunders E."/>
            <person name="Pitluck S."/>
            <person name="Held B."/>
            <person name="Goodwin L."/>
            <person name="Liolios K."/>
            <person name="Ovchinikova G."/>
            <person name="Ivanova N."/>
            <person name="Mavromatis K."/>
            <person name="Pati A."/>
            <person name="Chen A."/>
            <person name="Palaniappan K."/>
            <person name="Land M."/>
            <person name="Hauser L."/>
            <person name="Jeffries C.D."/>
            <person name="Detter J.C."/>
            <person name="Han C."/>
            <person name="Tapia R."/>
            <person name="Ngatchou-Djao O.D."/>
            <person name="Rohde M."/>
            <person name="Goker M."/>
            <person name="Spring S."/>
            <person name="Sikorski J."/>
            <person name="Woyke T."/>
            <person name="Bristow J."/>
            <person name="Eisen J.A."/>
            <person name="Markowitz V."/>
            <person name="Hugenholtz P."/>
            <person name="Klenk H.P."/>
            <person name="Kyrpides N.C."/>
        </authorList>
    </citation>
    <scope>NUCLEOTIDE SEQUENCE [LARGE SCALE GENOMIC DNA]</scope>
    <source>
        <strain evidence="3">ATCC 23168 / DSM 4126 / NBRC 15989 / NCIMB 1408 / VKM B-1430 / H-43</strain>
    </source>
</reference>
<protein>
    <recommendedName>
        <fullName evidence="1">DUF1543 domain-containing protein</fullName>
    </recommendedName>
</protein>
<dbReference type="Pfam" id="PF07566">
    <property type="entry name" value="DUF1543"/>
    <property type="match status" value="2"/>
</dbReference>
<accession>E4TRV5</accession>
<dbReference type="eggNOG" id="ENOG502ZCH2">
    <property type="taxonomic scope" value="Bacteria"/>
</dbReference>
<feature type="domain" description="DUF1543" evidence="1">
    <location>
        <begin position="18"/>
        <end position="69"/>
    </location>
</feature>
<dbReference type="AlphaFoldDB" id="E4TRV5"/>
<dbReference type="RefSeq" id="WP_013454947.1">
    <property type="nucleotide sequence ID" value="NC_014759.1"/>
</dbReference>
<gene>
    <name evidence="2" type="ordered locus">Ftrac_2826</name>
</gene>
<dbReference type="EMBL" id="CP002349">
    <property type="protein sequence ID" value="ADR22804.1"/>
    <property type="molecule type" value="Genomic_DNA"/>
</dbReference>
<dbReference type="Proteomes" id="UP000008720">
    <property type="component" value="Chromosome"/>
</dbReference>
<name>E4TRV5_MARTH</name>
<evidence type="ECO:0000313" key="2">
    <source>
        <dbReference type="EMBL" id="ADR22804.1"/>
    </source>
</evidence>
<feature type="domain" description="DUF1543" evidence="1">
    <location>
        <begin position="95"/>
        <end position="150"/>
    </location>
</feature>
<dbReference type="Gene3D" id="3.10.20.10">
    <property type="match status" value="2"/>
</dbReference>
<organism evidence="2 3">
    <name type="scientific">Marivirga tractuosa (strain ATCC 23168 / DSM 4126 / NBRC 15989 / NCIMB 1408 / VKM B-1430 / H-43)</name>
    <name type="common">Microscilla tractuosa</name>
    <name type="synonym">Flexibacter tractuosus</name>
    <dbReference type="NCBI Taxonomy" id="643867"/>
    <lineage>
        <taxon>Bacteria</taxon>
        <taxon>Pseudomonadati</taxon>
        <taxon>Bacteroidota</taxon>
        <taxon>Cytophagia</taxon>
        <taxon>Cytophagales</taxon>
        <taxon>Marivirgaceae</taxon>
        <taxon>Marivirga</taxon>
    </lineage>
</organism>
<keyword evidence="3" id="KW-1185">Reference proteome</keyword>
<dbReference type="InterPro" id="IPR011440">
    <property type="entry name" value="DUF1543"/>
</dbReference>
<evidence type="ECO:0000313" key="3">
    <source>
        <dbReference type="Proteomes" id="UP000008720"/>
    </source>
</evidence>
<dbReference type="HOGENOM" id="CLU_124939_0_0_10"/>
<dbReference type="KEGG" id="mtt:Ftrac_2826"/>
<evidence type="ECO:0000259" key="1">
    <source>
        <dbReference type="Pfam" id="PF07566"/>
    </source>
</evidence>
<proteinExistence type="predicted"/>